<evidence type="ECO:0000313" key="2">
    <source>
        <dbReference type="EMBL" id="KAL1495892.1"/>
    </source>
</evidence>
<keyword evidence="3" id="KW-1185">Reference proteome</keyword>
<protein>
    <submittedName>
        <fullName evidence="2">Uncharacterized protein</fullName>
    </submittedName>
</protein>
<evidence type="ECO:0000256" key="1">
    <source>
        <dbReference type="SAM" id="MobiDB-lite"/>
    </source>
</evidence>
<reference evidence="2 3" key="1">
    <citation type="journal article" date="2024" name="Science">
        <title>Giant polyketide synthase enzymes in the biosynthesis of giant marine polyether toxins.</title>
        <authorList>
            <person name="Fallon T.R."/>
            <person name="Shende V.V."/>
            <person name="Wierzbicki I.H."/>
            <person name="Pendleton A.L."/>
            <person name="Watervoot N.F."/>
            <person name="Auber R.P."/>
            <person name="Gonzalez D.J."/>
            <person name="Wisecaver J.H."/>
            <person name="Moore B.S."/>
        </authorList>
    </citation>
    <scope>NUCLEOTIDE SEQUENCE [LARGE SCALE GENOMIC DNA]</scope>
    <source>
        <strain evidence="2 3">12B1</strain>
    </source>
</reference>
<feature type="compositionally biased region" description="Basic and acidic residues" evidence="1">
    <location>
        <begin position="1"/>
        <end position="27"/>
    </location>
</feature>
<proteinExistence type="predicted"/>
<sequence>MPRLKVSDAGEHGKRTGTDGQRKEAAKRASRRRRQCGCVGRATTPPPTIKKKTRLPKQRKGISKERGKALEALCKEFDVNIKYPI</sequence>
<dbReference type="Proteomes" id="UP001515480">
    <property type="component" value="Unassembled WGS sequence"/>
</dbReference>
<gene>
    <name evidence="2" type="ORF">AB1Y20_014536</name>
</gene>
<feature type="compositionally biased region" description="Basic residues" evidence="1">
    <location>
        <begin position="49"/>
        <end position="61"/>
    </location>
</feature>
<comment type="caution">
    <text evidence="2">The sequence shown here is derived from an EMBL/GenBank/DDBJ whole genome shotgun (WGS) entry which is preliminary data.</text>
</comment>
<organism evidence="2 3">
    <name type="scientific">Prymnesium parvum</name>
    <name type="common">Toxic golden alga</name>
    <dbReference type="NCBI Taxonomy" id="97485"/>
    <lineage>
        <taxon>Eukaryota</taxon>
        <taxon>Haptista</taxon>
        <taxon>Haptophyta</taxon>
        <taxon>Prymnesiophyceae</taxon>
        <taxon>Prymnesiales</taxon>
        <taxon>Prymnesiaceae</taxon>
        <taxon>Prymnesium</taxon>
    </lineage>
</organism>
<dbReference type="AlphaFoldDB" id="A0AB34IBM1"/>
<accession>A0AB34IBM1</accession>
<name>A0AB34IBM1_PRYPA</name>
<evidence type="ECO:0000313" key="3">
    <source>
        <dbReference type="Proteomes" id="UP001515480"/>
    </source>
</evidence>
<dbReference type="EMBL" id="JBGBPQ010000030">
    <property type="protein sequence ID" value="KAL1495892.1"/>
    <property type="molecule type" value="Genomic_DNA"/>
</dbReference>
<feature type="region of interest" description="Disordered" evidence="1">
    <location>
        <begin position="1"/>
        <end position="64"/>
    </location>
</feature>